<protein>
    <recommendedName>
        <fullName evidence="3">Restriction endonuclease</fullName>
    </recommendedName>
</protein>
<evidence type="ECO:0000313" key="2">
    <source>
        <dbReference type="Proteomes" id="UP000195129"/>
    </source>
</evidence>
<organism evidence="1 2">
    <name type="scientific">Bacillus thuringiensis serovar yosoo</name>
    <dbReference type="NCBI Taxonomy" id="180848"/>
    <lineage>
        <taxon>Bacteria</taxon>
        <taxon>Bacillati</taxon>
        <taxon>Bacillota</taxon>
        <taxon>Bacilli</taxon>
        <taxon>Bacillales</taxon>
        <taxon>Bacillaceae</taxon>
        <taxon>Bacillus</taxon>
        <taxon>Bacillus cereus group</taxon>
    </lineage>
</organism>
<accession>A0A9X6FD42</accession>
<proteinExistence type="predicted"/>
<evidence type="ECO:0000313" key="1">
    <source>
        <dbReference type="EMBL" id="OTY64261.1"/>
    </source>
</evidence>
<reference evidence="1 2" key="1">
    <citation type="submission" date="2016-10" db="EMBL/GenBank/DDBJ databases">
        <title>Comparative genomics of Bacillus thuringiensis reveals a path to pathogens against multiple invertebrate hosts.</title>
        <authorList>
            <person name="Zheng J."/>
            <person name="Gao Q."/>
            <person name="Liu H."/>
            <person name="Peng D."/>
            <person name="Ruan L."/>
            <person name="Sun M."/>
        </authorList>
    </citation>
    <scope>NUCLEOTIDE SEQUENCE [LARGE SCALE GENOMIC DNA]</scope>
    <source>
        <strain evidence="1">BGSC 4CA1</strain>
    </source>
</reference>
<name>A0A9X6FD42_BACTU</name>
<evidence type="ECO:0008006" key="3">
    <source>
        <dbReference type="Google" id="ProtNLM"/>
    </source>
</evidence>
<dbReference type="RefSeq" id="WP_087964777.1">
    <property type="nucleotide sequence ID" value="NZ_NFDN01000008.1"/>
</dbReference>
<comment type="caution">
    <text evidence="1">The sequence shown here is derived from an EMBL/GenBank/DDBJ whole genome shotgun (WGS) entry which is preliminary data.</text>
</comment>
<dbReference type="EMBL" id="NFDN01000008">
    <property type="protein sequence ID" value="OTY64261.1"/>
    <property type="molecule type" value="Genomic_DNA"/>
</dbReference>
<dbReference type="AlphaFoldDB" id="A0A9X6FD42"/>
<gene>
    <name evidence="1" type="ORF">BK746_00430</name>
</gene>
<dbReference type="Proteomes" id="UP000195129">
    <property type="component" value="Unassembled WGS sequence"/>
</dbReference>
<sequence>MRIFQYQGQEEDHYTNILMNILARNDCSLVDDFLKSLIPEPAQNFTFKQLKINTRVKYCPQEEKEYEYIIGIAPYKKAIDNRNKYEDNSGSIPDAWICGNNFNLLFEFKIRGVLDEAQIVAHQKLLGANVKIIRLTWTDVISALKKIHTPKDSISYYLLNEFLYVTDNFKSKRRSSGMPSQIISNINKEDECHFIITGSKKLKVYTVEIMMNGKKEILHSNLKGIQEARSWVANYVHTQHKQLPILFEGMNTEISDYCVVPGRAEKNNQWNQWRLGGFINI</sequence>